<comment type="caution">
    <text evidence="2">The sequence shown here is derived from an EMBL/GenBank/DDBJ whole genome shotgun (WGS) entry which is preliminary data.</text>
</comment>
<dbReference type="InterPro" id="IPR011009">
    <property type="entry name" value="Kinase-like_dom_sf"/>
</dbReference>
<dbReference type="AlphaFoldDB" id="A0A9Q0RF95"/>
<name>A0A9Q0RF95_ANAIG</name>
<reference evidence="2" key="1">
    <citation type="submission" date="2022-10" db="EMBL/GenBank/DDBJ databases">
        <title>Novel sulphate-reducing endosymbionts in the free-living metamonad Anaeramoeba.</title>
        <authorList>
            <person name="Jerlstrom-Hultqvist J."/>
            <person name="Cepicka I."/>
            <person name="Gallot-Lavallee L."/>
            <person name="Salas-Leiva D."/>
            <person name="Curtis B.A."/>
            <person name="Zahonova K."/>
            <person name="Pipaliya S."/>
            <person name="Dacks J."/>
            <person name="Roger A.J."/>
        </authorList>
    </citation>
    <scope>NUCLEOTIDE SEQUENCE</scope>
    <source>
        <strain evidence="2">BMAN</strain>
    </source>
</reference>
<accession>A0A9Q0RF95</accession>
<evidence type="ECO:0000313" key="2">
    <source>
        <dbReference type="EMBL" id="KAJ5077904.1"/>
    </source>
</evidence>
<dbReference type="SUPFAM" id="SSF56112">
    <property type="entry name" value="Protein kinase-like (PK-like)"/>
    <property type="match status" value="1"/>
</dbReference>
<gene>
    <name evidence="2" type="ORF">M0811_05594</name>
</gene>
<dbReference type="InterPro" id="IPR002575">
    <property type="entry name" value="Aminoglycoside_PTrfase"/>
</dbReference>
<feature type="domain" description="Aminoglycoside phosphotransferase" evidence="1">
    <location>
        <begin position="55"/>
        <end position="270"/>
    </location>
</feature>
<dbReference type="PIRSF" id="PIRSF000707">
    <property type="entry name" value="Hygromycin-B_kinase"/>
    <property type="match status" value="1"/>
</dbReference>
<dbReference type="PANTHER" id="PTHR21310:SF15">
    <property type="entry name" value="AMINOGLYCOSIDE PHOSPHOTRANSFERASE DOMAIN-CONTAINING PROTEIN"/>
    <property type="match status" value="1"/>
</dbReference>
<dbReference type="Pfam" id="PF01636">
    <property type="entry name" value="APH"/>
    <property type="match status" value="1"/>
</dbReference>
<evidence type="ECO:0000259" key="1">
    <source>
        <dbReference type="Pfam" id="PF01636"/>
    </source>
</evidence>
<sequence length="342" mass="41190">MIQNDKFLLPKIENWEKWGTLFTNKDIWKDIIISICEKHGIKFKEMEAGFPGTNAVFVLDKKYVIKIFAPECSEDFRKEMNCLNLFSSCENMKFYQPKILFYGNYQDRREWIYLIISFIEGEAIRDERDKIKKENMVEIVEHLAALVKEMHQMDYCQNEYWEKLKGKLNWQNYFEKKKKETLESLREAKLVNDKAISEMEEKFKKIFDLDQEVDFVLVNGDLTEDHLLIKKSVQEPTSYRVSGLIDYGDAMIAPCEYEFVALWGSLLDFDPFLFHKFIIKYNKEINFDTSFRDKMMCFTLIHEFSFLIIKDFLTKKRIEKISSWDQIRDIFWKKELEEFNLK</sequence>
<organism evidence="2 3">
    <name type="scientific">Anaeramoeba ignava</name>
    <name type="common">Anaerobic marine amoeba</name>
    <dbReference type="NCBI Taxonomy" id="1746090"/>
    <lineage>
        <taxon>Eukaryota</taxon>
        <taxon>Metamonada</taxon>
        <taxon>Anaeramoebidae</taxon>
        <taxon>Anaeramoeba</taxon>
    </lineage>
</organism>
<dbReference type="PANTHER" id="PTHR21310">
    <property type="entry name" value="AMINOGLYCOSIDE PHOSPHOTRANSFERASE-RELATED-RELATED"/>
    <property type="match status" value="1"/>
</dbReference>
<protein>
    <submittedName>
        <fullName evidence="2">Aminoglycoside phosphotransferase-related-related</fullName>
    </submittedName>
</protein>
<evidence type="ECO:0000313" key="3">
    <source>
        <dbReference type="Proteomes" id="UP001149090"/>
    </source>
</evidence>
<dbReference type="Gene3D" id="3.90.1200.10">
    <property type="match status" value="1"/>
</dbReference>
<dbReference type="OrthoDB" id="9973935at2759"/>
<dbReference type="Proteomes" id="UP001149090">
    <property type="component" value="Unassembled WGS sequence"/>
</dbReference>
<dbReference type="InterPro" id="IPR051678">
    <property type="entry name" value="AGP_Transferase"/>
</dbReference>
<proteinExistence type="predicted"/>
<keyword evidence="3" id="KW-1185">Reference proteome</keyword>
<dbReference type="InterPro" id="IPR016259">
    <property type="entry name" value="Hygromycin-B_Kinase"/>
</dbReference>
<dbReference type="EMBL" id="JAPDFW010000056">
    <property type="protein sequence ID" value="KAJ5077904.1"/>
    <property type="molecule type" value="Genomic_DNA"/>
</dbReference>